<proteinExistence type="inferred from homology"/>
<comment type="similarity">
    <text evidence="1 8 9">Belongs to the universal ribosomal protein uL16 family.</text>
</comment>
<dbReference type="Pfam" id="PF00252">
    <property type="entry name" value="Ribosomal_L16"/>
    <property type="match status" value="1"/>
</dbReference>
<protein>
    <recommendedName>
        <fullName evidence="7 8">Large ribosomal subunit protein uL16</fullName>
    </recommendedName>
</protein>
<evidence type="ECO:0000256" key="9">
    <source>
        <dbReference type="RuleBase" id="RU004413"/>
    </source>
</evidence>
<comment type="function">
    <text evidence="8 10">Binds 23S rRNA and is also seen to make contacts with the A and possibly P site tRNAs.</text>
</comment>
<dbReference type="EMBL" id="JADINF010000064">
    <property type="protein sequence ID" value="MBO8423889.1"/>
    <property type="molecule type" value="Genomic_DNA"/>
</dbReference>
<comment type="caution">
    <text evidence="11">The sequence shown here is derived from an EMBL/GenBank/DDBJ whole genome shotgun (WGS) entry which is preliminary data.</text>
</comment>
<dbReference type="GO" id="GO:0000049">
    <property type="term" value="F:tRNA binding"/>
    <property type="evidence" value="ECO:0007669"/>
    <property type="project" value="UniProtKB-KW"/>
</dbReference>
<organism evidence="11 12">
    <name type="scientific">Candidatus Stercoripulliclostridium pullicola</name>
    <dbReference type="NCBI Taxonomy" id="2840953"/>
    <lineage>
        <taxon>Bacteria</taxon>
        <taxon>Bacillati</taxon>
        <taxon>Bacillota</taxon>
        <taxon>Clostridia</taxon>
        <taxon>Eubacteriales</taxon>
        <taxon>Candidatus Stercoripulliclostridium</taxon>
    </lineage>
</organism>
<accession>A0A940DGC9</accession>
<name>A0A940DGC9_9FIRM</name>
<keyword evidence="4 8" id="KW-0694">RNA-binding</keyword>
<dbReference type="InterPro" id="IPR020798">
    <property type="entry name" value="Ribosomal_uL16_CS"/>
</dbReference>
<gene>
    <name evidence="8 11" type="primary">rplP</name>
    <name evidence="11" type="ORF">IAB16_02565</name>
</gene>
<dbReference type="AlphaFoldDB" id="A0A940DGC9"/>
<evidence type="ECO:0000256" key="1">
    <source>
        <dbReference type="ARBA" id="ARBA00008931"/>
    </source>
</evidence>
<dbReference type="PRINTS" id="PR00060">
    <property type="entry name" value="RIBOSOMALL16"/>
</dbReference>
<evidence type="ECO:0000256" key="10">
    <source>
        <dbReference type="RuleBase" id="RU004414"/>
    </source>
</evidence>
<keyword evidence="2 8" id="KW-0820">tRNA-binding</keyword>
<dbReference type="InterPro" id="IPR036920">
    <property type="entry name" value="Ribosomal_uL16_sf"/>
</dbReference>
<dbReference type="GO" id="GO:0019843">
    <property type="term" value="F:rRNA binding"/>
    <property type="evidence" value="ECO:0007669"/>
    <property type="project" value="UniProtKB-UniRule"/>
</dbReference>
<evidence type="ECO:0000256" key="6">
    <source>
        <dbReference type="ARBA" id="ARBA00023274"/>
    </source>
</evidence>
<reference evidence="11" key="2">
    <citation type="journal article" date="2021" name="PeerJ">
        <title>Extensive microbial diversity within the chicken gut microbiome revealed by metagenomics and culture.</title>
        <authorList>
            <person name="Gilroy R."/>
            <person name="Ravi A."/>
            <person name="Getino M."/>
            <person name="Pursley I."/>
            <person name="Horton D.L."/>
            <person name="Alikhan N.F."/>
            <person name="Baker D."/>
            <person name="Gharbi K."/>
            <person name="Hall N."/>
            <person name="Watson M."/>
            <person name="Adriaenssens E.M."/>
            <person name="Foster-Nyarko E."/>
            <person name="Jarju S."/>
            <person name="Secka A."/>
            <person name="Antonio M."/>
            <person name="Oren A."/>
            <person name="Chaudhuri R.R."/>
            <person name="La Ragione R."/>
            <person name="Hildebrand F."/>
            <person name="Pallen M.J."/>
        </authorList>
    </citation>
    <scope>NUCLEOTIDE SEQUENCE</scope>
    <source>
        <strain evidence="11">517</strain>
    </source>
</reference>
<dbReference type="PANTHER" id="PTHR12220">
    <property type="entry name" value="50S/60S RIBOSOMAL PROTEIN L16"/>
    <property type="match status" value="1"/>
</dbReference>
<dbReference type="SUPFAM" id="SSF54686">
    <property type="entry name" value="Ribosomal protein L16p/L10e"/>
    <property type="match status" value="1"/>
</dbReference>
<dbReference type="NCBIfam" id="TIGR01164">
    <property type="entry name" value="rplP_bact"/>
    <property type="match status" value="1"/>
</dbReference>
<dbReference type="CDD" id="cd01433">
    <property type="entry name" value="Ribosomal_L16_L10e"/>
    <property type="match status" value="1"/>
</dbReference>
<reference evidence="11" key="1">
    <citation type="submission" date="2020-10" db="EMBL/GenBank/DDBJ databases">
        <authorList>
            <person name="Gilroy R."/>
        </authorList>
    </citation>
    <scope>NUCLEOTIDE SEQUENCE</scope>
    <source>
        <strain evidence="11">517</strain>
    </source>
</reference>
<dbReference type="InterPro" id="IPR047873">
    <property type="entry name" value="Ribosomal_uL16"/>
</dbReference>
<evidence type="ECO:0000256" key="5">
    <source>
        <dbReference type="ARBA" id="ARBA00022980"/>
    </source>
</evidence>
<dbReference type="InterPro" id="IPR016180">
    <property type="entry name" value="Ribosomal_uL16_dom"/>
</dbReference>
<keyword evidence="3 8" id="KW-0699">rRNA-binding</keyword>
<evidence type="ECO:0000313" key="11">
    <source>
        <dbReference type="EMBL" id="MBO8423889.1"/>
    </source>
</evidence>
<comment type="subunit">
    <text evidence="8 10">Part of the 50S ribosomal subunit.</text>
</comment>
<keyword evidence="5 8" id="KW-0689">Ribosomal protein</keyword>
<dbReference type="GO" id="GO:0006412">
    <property type="term" value="P:translation"/>
    <property type="evidence" value="ECO:0007669"/>
    <property type="project" value="UniProtKB-UniRule"/>
</dbReference>
<sequence length="148" mass="16385">MLMPKRVKRRKQHRGRMTGKAMRGNVIAYGEYGLVAAEPGWIKSNQIEAARVAMTRYIKRGGQVWVDIFPHKPVTKHPAEARMGSGKGAPEFWVAVVKPGRVMFEMAGVSEEQAKEALRLAANKLPIKCKIAKKSDLEKAVEGGDSND</sequence>
<evidence type="ECO:0000256" key="8">
    <source>
        <dbReference type="HAMAP-Rule" id="MF_01342"/>
    </source>
</evidence>
<dbReference type="InterPro" id="IPR000114">
    <property type="entry name" value="Ribosomal_uL16_bact-type"/>
</dbReference>
<evidence type="ECO:0000256" key="2">
    <source>
        <dbReference type="ARBA" id="ARBA00022555"/>
    </source>
</evidence>
<dbReference type="HAMAP" id="MF_01342">
    <property type="entry name" value="Ribosomal_uL16"/>
    <property type="match status" value="1"/>
</dbReference>
<dbReference type="Proteomes" id="UP000727857">
    <property type="component" value="Unassembled WGS sequence"/>
</dbReference>
<keyword evidence="6 8" id="KW-0687">Ribonucleoprotein</keyword>
<evidence type="ECO:0000313" key="12">
    <source>
        <dbReference type="Proteomes" id="UP000727857"/>
    </source>
</evidence>
<dbReference type="GO" id="GO:0022625">
    <property type="term" value="C:cytosolic large ribosomal subunit"/>
    <property type="evidence" value="ECO:0007669"/>
    <property type="project" value="TreeGrafter"/>
</dbReference>
<evidence type="ECO:0000256" key="7">
    <source>
        <dbReference type="ARBA" id="ARBA00035198"/>
    </source>
</evidence>
<dbReference type="PANTHER" id="PTHR12220:SF13">
    <property type="entry name" value="LARGE RIBOSOMAL SUBUNIT PROTEIN UL16M"/>
    <property type="match status" value="1"/>
</dbReference>
<dbReference type="Gene3D" id="3.90.1170.10">
    <property type="entry name" value="Ribosomal protein L10e/L16"/>
    <property type="match status" value="1"/>
</dbReference>
<dbReference type="PROSITE" id="PS00701">
    <property type="entry name" value="RIBOSOMAL_L16_2"/>
    <property type="match status" value="1"/>
</dbReference>
<dbReference type="GO" id="GO:0003735">
    <property type="term" value="F:structural constituent of ribosome"/>
    <property type="evidence" value="ECO:0007669"/>
    <property type="project" value="InterPro"/>
</dbReference>
<dbReference type="FunFam" id="3.90.1170.10:FF:000001">
    <property type="entry name" value="50S ribosomal protein L16"/>
    <property type="match status" value="1"/>
</dbReference>
<evidence type="ECO:0000256" key="4">
    <source>
        <dbReference type="ARBA" id="ARBA00022884"/>
    </source>
</evidence>
<evidence type="ECO:0000256" key="3">
    <source>
        <dbReference type="ARBA" id="ARBA00022730"/>
    </source>
</evidence>